<protein>
    <recommendedName>
        <fullName evidence="3">DUF2188 domain-containing protein</fullName>
    </recommendedName>
</protein>
<dbReference type="EMBL" id="JACXAA010000003">
    <property type="protein sequence ID" value="MBD2753340.1"/>
    <property type="molecule type" value="Genomic_DNA"/>
</dbReference>
<gene>
    <name evidence="1" type="ORF">IC230_10600</name>
</gene>
<evidence type="ECO:0000313" key="2">
    <source>
        <dbReference type="Proteomes" id="UP000653797"/>
    </source>
</evidence>
<accession>A0A927GD96</accession>
<evidence type="ECO:0000313" key="1">
    <source>
        <dbReference type="EMBL" id="MBD2753340.1"/>
    </source>
</evidence>
<comment type="caution">
    <text evidence="1">The sequence shown here is derived from an EMBL/GenBank/DDBJ whole genome shotgun (WGS) entry which is preliminary data.</text>
</comment>
<name>A0A927GD96_9BACT</name>
<dbReference type="AlphaFoldDB" id="A0A927GD96"/>
<dbReference type="Proteomes" id="UP000653797">
    <property type="component" value="Unassembled WGS sequence"/>
</dbReference>
<evidence type="ECO:0008006" key="3">
    <source>
        <dbReference type="Google" id="ProtNLM"/>
    </source>
</evidence>
<organism evidence="1 2">
    <name type="scientific">Spirosoma validum</name>
    <dbReference type="NCBI Taxonomy" id="2771355"/>
    <lineage>
        <taxon>Bacteria</taxon>
        <taxon>Pseudomonadati</taxon>
        <taxon>Bacteroidota</taxon>
        <taxon>Cytophagia</taxon>
        <taxon>Cytophagales</taxon>
        <taxon>Cytophagaceae</taxon>
        <taxon>Spirosoma</taxon>
    </lineage>
</organism>
<reference evidence="1" key="1">
    <citation type="submission" date="2020-09" db="EMBL/GenBank/DDBJ databases">
        <authorList>
            <person name="Kim M.K."/>
        </authorList>
    </citation>
    <scope>NUCLEOTIDE SEQUENCE</scope>
    <source>
        <strain evidence="1">BT704</strain>
    </source>
</reference>
<keyword evidence="2" id="KW-1185">Reference proteome</keyword>
<proteinExistence type="predicted"/>
<sequence length="67" mass="7810">MWTINHFPSAMRSLSPSTRAKAIEIANHLLEQGRLDKQNVVSISVDQARRWARYEREWPITNGQLYA</sequence>